<dbReference type="OrthoDB" id="2426603at2759"/>
<feature type="region of interest" description="Disordered" evidence="1">
    <location>
        <begin position="258"/>
        <end position="441"/>
    </location>
</feature>
<feature type="compositionally biased region" description="Polar residues" evidence="1">
    <location>
        <begin position="1"/>
        <end position="21"/>
    </location>
</feature>
<evidence type="ECO:0000313" key="3">
    <source>
        <dbReference type="Proteomes" id="UP000748756"/>
    </source>
</evidence>
<feature type="region of interest" description="Disordered" evidence="1">
    <location>
        <begin position="90"/>
        <end position="127"/>
    </location>
</feature>
<organism evidence="2 3">
    <name type="scientific">Linnemannia schmuckeri</name>
    <dbReference type="NCBI Taxonomy" id="64567"/>
    <lineage>
        <taxon>Eukaryota</taxon>
        <taxon>Fungi</taxon>
        <taxon>Fungi incertae sedis</taxon>
        <taxon>Mucoromycota</taxon>
        <taxon>Mortierellomycotina</taxon>
        <taxon>Mortierellomycetes</taxon>
        <taxon>Mortierellales</taxon>
        <taxon>Mortierellaceae</taxon>
        <taxon>Linnemannia</taxon>
    </lineage>
</organism>
<feature type="compositionally biased region" description="Gly residues" evidence="1">
    <location>
        <begin position="276"/>
        <end position="303"/>
    </location>
</feature>
<feature type="compositionally biased region" description="Low complexity" evidence="1">
    <location>
        <begin position="361"/>
        <end position="385"/>
    </location>
</feature>
<protein>
    <submittedName>
        <fullName evidence="2">Uncharacterized protein</fullName>
    </submittedName>
</protein>
<feature type="compositionally biased region" description="Polar residues" evidence="1">
    <location>
        <begin position="261"/>
        <end position="271"/>
    </location>
</feature>
<evidence type="ECO:0000313" key="2">
    <source>
        <dbReference type="EMBL" id="KAF9148593.1"/>
    </source>
</evidence>
<comment type="caution">
    <text evidence="2">The sequence shown here is derived from an EMBL/GenBank/DDBJ whole genome shotgun (WGS) entry which is preliminary data.</text>
</comment>
<feature type="compositionally biased region" description="Acidic residues" evidence="1">
    <location>
        <begin position="107"/>
        <end position="124"/>
    </location>
</feature>
<sequence>MSNSRNPNIVPTFLQPNTVRSSRAAIFDDDFDQHQHQQQLKPKHSNRPKFSRRHQDQDSQEEDSENGDDQQSKSILERLYGQLQSAIEIEETTAPTAGVGLKQRLDDDSDKSEAEEEGQGEDDGMEFRLFASDDTPTTIVLNSKEPEIIYVHRERPPLDESPGSERMRQIVEAAIDAKTVLEQSHIPWERSFFLHKVIHVPFKQETGLKKVKKSKRKREWEKKIKAGLIDQATIDITARKTKVCESWSQPYIQRHGLDRNTIVSGTQPRENYSSRGGRGGGRSASRGGARGGRGGGRGRGRGGAAAASTGMTCEGHAEKADRNGDNEKKEVSTDRPAKKKSIADSTIKKTQGEKVKPKSELTSTTTTTTTTITTKTTADATLSTPTKKRIADSGPSDKPESSINNSSATPAAAPPPRLPKKPKANKPMTKLDNIMAILTGK</sequence>
<feature type="compositionally biased region" description="Basic residues" evidence="1">
    <location>
        <begin position="41"/>
        <end position="52"/>
    </location>
</feature>
<reference evidence="2" key="1">
    <citation type="journal article" date="2020" name="Fungal Divers.">
        <title>Resolving the Mortierellaceae phylogeny through synthesis of multi-gene phylogenetics and phylogenomics.</title>
        <authorList>
            <person name="Vandepol N."/>
            <person name="Liber J."/>
            <person name="Desiro A."/>
            <person name="Na H."/>
            <person name="Kennedy M."/>
            <person name="Barry K."/>
            <person name="Grigoriev I.V."/>
            <person name="Miller A.N."/>
            <person name="O'Donnell K."/>
            <person name="Stajich J.E."/>
            <person name="Bonito G."/>
        </authorList>
    </citation>
    <scope>NUCLEOTIDE SEQUENCE</scope>
    <source>
        <strain evidence="2">NRRL 6426</strain>
    </source>
</reference>
<gene>
    <name evidence="2" type="ORF">BG015_009655</name>
</gene>
<feature type="compositionally biased region" description="Basic and acidic residues" evidence="1">
    <location>
        <begin position="315"/>
        <end position="336"/>
    </location>
</feature>
<dbReference type="InterPro" id="IPR018555">
    <property type="entry name" value="C630.06c-like"/>
</dbReference>
<feature type="region of interest" description="Disordered" evidence="1">
    <location>
        <begin position="1"/>
        <end position="76"/>
    </location>
</feature>
<feature type="compositionally biased region" description="Acidic residues" evidence="1">
    <location>
        <begin position="58"/>
        <end position="68"/>
    </location>
</feature>
<feature type="compositionally biased region" description="Basic and acidic residues" evidence="1">
    <location>
        <begin position="389"/>
        <end position="400"/>
    </location>
</feature>
<proteinExistence type="predicted"/>
<feature type="compositionally biased region" description="Basic and acidic residues" evidence="1">
    <location>
        <begin position="346"/>
        <end position="359"/>
    </location>
</feature>
<dbReference type="AlphaFoldDB" id="A0A9P5RXB1"/>
<dbReference type="Pfam" id="PF09428">
    <property type="entry name" value="DUF2011"/>
    <property type="match status" value="1"/>
</dbReference>
<dbReference type="Proteomes" id="UP000748756">
    <property type="component" value="Unassembled WGS sequence"/>
</dbReference>
<evidence type="ECO:0000256" key="1">
    <source>
        <dbReference type="SAM" id="MobiDB-lite"/>
    </source>
</evidence>
<keyword evidence="3" id="KW-1185">Reference proteome</keyword>
<name>A0A9P5RXB1_9FUNG</name>
<accession>A0A9P5RXB1</accession>
<dbReference type="EMBL" id="JAAAUQ010000637">
    <property type="protein sequence ID" value="KAF9148593.1"/>
    <property type="molecule type" value="Genomic_DNA"/>
</dbReference>